<evidence type="ECO:0000256" key="8">
    <source>
        <dbReference type="ARBA" id="ARBA00022776"/>
    </source>
</evidence>
<evidence type="ECO:0000256" key="4">
    <source>
        <dbReference type="ARBA" id="ARBA00016065"/>
    </source>
</evidence>
<evidence type="ECO:0000313" key="13">
    <source>
        <dbReference type="EMBL" id="CAG5096368.1"/>
    </source>
</evidence>
<dbReference type="InterPro" id="IPR022816">
    <property type="entry name" value="Condensin_barren_su2"/>
</dbReference>
<sequence>MDRRKSIGLVLAENASSSPLRRRSGFAVRVNTAEIEVNDDEAERQVLRTENNGPVAPRPSTSRRSVHLGAVVNMSTPQIAEGMAQCIKLSTQNKINIKNAFSLNMIDFMTYMVRNKSEGIPNLHVAGTTLDVSAKIYALRVDALYQDTLKMSGNLDTNHKKHNVNEDSNDDNTTTENGEDEQNNAKKKKKKKRGSQKILTTIEALQGKVDTVDYTPVMFGNSDCQTTNMLYQASLPQHCGLGISLNPYNDVIIDSADENTENNDETRIAWPPIRVDFANQQINNLFSTFEILHWSVEQDEGEPSNMSSQESFSQDDDNLAFDLNASVPPEEDENNDGNFFYADENHEEEVEIGCNAQSRAPCVVADLKNLMERMPMNKKLEYSIFNEGVDIRWVGPSHWKIKKLTNNNTQKSKLEACQQNPKRKKKDLNIQSSDEQIEAAEEKSKSNKKNATVLKNTTIKGSWSSRKLVISKENYEEDDTKVCKYYVRLDELSFKNYLDNNNSVVSDDNNPYDYENGNDTLNYCSNVQADDHQHDDIGTAANDSVYDDGSQPIAFTNNNLIEAPKLTQKIYIPFSQRAKKLDVRHLKKCIWGTLTDNQSDKENERNERPLPIIKEQKKFSDIYTQLPKMLSKNDAEDLSFPIAFVSLLHLANEKCLSITSGENYAEIIIGSTTQ</sequence>
<evidence type="ECO:0000256" key="3">
    <source>
        <dbReference type="ARBA" id="ARBA00009471"/>
    </source>
</evidence>
<dbReference type="AlphaFoldDB" id="A0A8J2HF02"/>
<keyword evidence="14" id="KW-1185">Reference proteome</keyword>
<evidence type="ECO:0000313" key="14">
    <source>
        <dbReference type="Proteomes" id="UP000786811"/>
    </source>
</evidence>
<dbReference type="Proteomes" id="UP000786811">
    <property type="component" value="Unassembled WGS sequence"/>
</dbReference>
<evidence type="ECO:0000256" key="6">
    <source>
        <dbReference type="ARBA" id="ARBA00022490"/>
    </source>
</evidence>
<protein>
    <recommendedName>
        <fullName evidence="4">Condensin complex subunit 2</fullName>
    </recommendedName>
</protein>
<evidence type="ECO:0000256" key="2">
    <source>
        <dbReference type="ARBA" id="ARBA00004496"/>
    </source>
</evidence>
<keyword evidence="9" id="KW-0226">DNA condensation</keyword>
<evidence type="ECO:0000256" key="9">
    <source>
        <dbReference type="ARBA" id="ARBA00023067"/>
    </source>
</evidence>
<dbReference type="GO" id="GO:0051301">
    <property type="term" value="P:cell division"/>
    <property type="evidence" value="ECO:0007669"/>
    <property type="project" value="UniProtKB-KW"/>
</dbReference>
<dbReference type="EMBL" id="CAJNRD030001121">
    <property type="protein sequence ID" value="CAG5096368.1"/>
    <property type="molecule type" value="Genomic_DNA"/>
</dbReference>
<evidence type="ECO:0000256" key="11">
    <source>
        <dbReference type="SAM" id="Coils"/>
    </source>
</evidence>
<evidence type="ECO:0000256" key="12">
    <source>
        <dbReference type="SAM" id="MobiDB-lite"/>
    </source>
</evidence>
<comment type="similarity">
    <text evidence="3">Belongs to the CND2 (condensin subunit 2) family.</text>
</comment>
<comment type="caution">
    <text evidence="13">The sequence shown here is derived from an EMBL/GenBank/DDBJ whole genome shotgun (WGS) entry which is preliminary data.</text>
</comment>
<keyword evidence="8" id="KW-0498">Mitosis</keyword>
<keyword evidence="7" id="KW-0132">Cell division</keyword>
<dbReference type="Pfam" id="PF05786">
    <property type="entry name" value="Cnd2"/>
    <property type="match status" value="2"/>
</dbReference>
<feature type="coiled-coil region" evidence="11">
    <location>
        <begin position="423"/>
        <end position="450"/>
    </location>
</feature>
<dbReference type="GO" id="GO:0003682">
    <property type="term" value="F:chromatin binding"/>
    <property type="evidence" value="ECO:0007669"/>
    <property type="project" value="TreeGrafter"/>
</dbReference>
<dbReference type="OrthoDB" id="362021at2759"/>
<evidence type="ECO:0000256" key="1">
    <source>
        <dbReference type="ARBA" id="ARBA00004286"/>
    </source>
</evidence>
<accession>A0A8J2HF02</accession>
<keyword evidence="10" id="KW-0131">Cell cycle</keyword>
<reference evidence="13" key="1">
    <citation type="submission" date="2021-04" db="EMBL/GenBank/DDBJ databases">
        <authorList>
            <person name="Chebbi M.A.C M."/>
        </authorList>
    </citation>
    <scope>NUCLEOTIDE SEQUENCE</scope>
</reference>
<gene>
    <name evidence="13" type="ORF">HICCMSTLAB_LOCUS8175</name>
</gene>
<dbReference type="GO" id="GO:0007076">
    <property type="term" value="P:mitotic chromosome condensation"/>
    <property type="evidence" value="ECO:0007669"/>
    <property type="project" value="InterPro"/>
</dbReference>
<evidence type="ECO:0000256" key="10">
    <source>
        <dbReference type="ARBA" id="ARBA00023306"/>
    </source>
</evidence>
<feature type="region of interest" description="Disordered" evidence="12">
    <location>
        <begin position="154"/>
        <end position="193"/>
    </location>
</feature>
<dbReference type="PANTHER" id="PTHR13108">
    <property type="entry name" value="CONDENSIN COMPLEX SUBUNIT 2"/>
    <property type="match status" value="1"/>
</dbReference>
<dbReference type="GO" id="GO:0005737">
    <property type="term" value="C:cytoplasm"/>
    <property type="evidence" value="ECO:0007669"/>
    <property type="project" value="UniProtKB-SubCell"/>
</dbReference>
<dbReference type="GO" id="GO:0000796">
    <property type="term" value="C:condensin complex"/>
    <property type="evidence" value="ECO:0007669"/>
    <property type="project" value="InterPro"/>
</dbReference>
<organism evidence="13 14">
    <name type="scientific">Cotesia congregata</name>
    <name type="common">Parasitoid wasp</name>
    <name type="synonym">Apanteles congregatus</name>
    <dbReference type="NCBI Taxonomy" id="51543"/>
    <lineage>
        <taxon>Eukaryota</taxon>
        <taxon>Metazoa</taxon>
        <taxon>Ecdysozoa</taxon>
        <taxon>Arthropoda</taxon>
        <taxon>Hexapoda</taxon>
        <taxon>Insecta</taxon>
        <taxon>Pterygota</taxon>
        <taxon>Neoptera</taxon>
        <taxon>Endopterygota</taxon>
        <taxon>Hymenoptera</taxon>
        <taxon>Apocrita</taxon>
        <taxon>Ichneumonoidea</taxon>
        <taxon>Braconidae</taxon>
        <taxon>Microgastrinae</taxon>
        <taxon>Cotesia</taxon>
    </lineage>
</organism>
<evidence type="ECO:0000256" key="5">
    <source>
        <dbReference type="ARBA" id="ARBA00022454"/>
    </source>
</evidence>
<name>A0A8J2HF02_COTCN</name>
<keyword evidence="6" id="KW-0963">Cytoplasm</keyword>
<evidence type="ECO:0000256" key="7">
    <source>
        <dbReference type="ARBA" id="ARBA00022618"/>
    </source>
</evidence>
<keyword evidence="5" id="KW-0158">Chromosome</keyword>
<proteinExistence type="inferred from homology"/>
<dbReference type="PANTHER" id="PTHR13108:SF9">
    <property type="entry name" value="CONDENSIN COMPLEX SUBUNIT 2"/>
    <property type="match status" value="1"/>
</dbReference>
<comment type="subcellular location">
    <subcellularLocation>
        <location evidence="1">Chromosome</location>
    </subcellularLocation>
    <subcellularLocation>
        <location evidence="2">Cytoplasm</location>
    </subcellularLocation>
</comment>
<keyword evidence="11" id="KW-0175">Coiled coil</keyword>